<gene>
    <name evidence="1" type="ORF">E6Q11_02630</name>
</gene>
<dbReference type="EMBL" id="SSDS01000042">
    <property type="protein sequence ID" value="TXG77567.1"/>
    <property type="molecule type" value="Genomic_DNA"/>
</dbReference>
<protein>
    <submittedName>
        <fullName evidence="1">Uncharacterized protein</fullName>
    </submittedName>
</protein>
<evidence type="ECO:0000313" key="2">
    <source>
        <dbReference type="Proteomes" id="UP000321026"/>
    </source>
</evidence>
<sequence>MPIIREYILNEIRMKLVDFDHNGVPKEHVGEDQRETLLMMAALAVAAVEELDNQKLMESV</sequence>
<dbReference type="Proteomes" id="UP000321026">
    <property type="component" value="Unassembled WGS sequence"/>
</dbReference>
<evidence type="ECO:0000313" key="1">
    <source>
        <dbReference type="EMBL" id="TXG77567.1"/>
    </source>
</evidence>
<dbReference type="AlphaFoldDB" id="A0A5C7J800"/>
<proteinExistence type="predicted"/>
<accession>A0A5C7J800</accession>
<reference evidence="1 2" key="1">
    <citation type="submission" date="2018-09" db="EMBL/GenBank/DDBJ databases">
        <title>Metagenome Assembled Genomes from an Advanced Water Purification Facility.</title>
        <authorList>
            <person name="Stamps B.W."/>
            <person name="Spear J.R."/>
        </authorList>
    </citation>
    <scope>NUCLEOTIDE SEQUENCE [LARGE SCALE GENOMIC DNA]</scope>
    <source>
        <strain evidence="1">Bin_63_2</strain>
    </source>
</reference>
<name>A0A5C7J800_9BACT</name>
<organism evidence="1 2">
    <name type="scientific">Candidatus Dojkabacteria bacterium</name>
    <dbReference type="NCBI Taxonomy" id="2099670"/>
    <lineage>
        <taxon>Bacteria</taxon>
        <taxon>Candidatus Dojkabacteria</taxon>
    </lineage>
</organism>
<comment type="caution">
    <text evidence="1">The sequence shown here is derived from an EMBL/GenBank/DDBJ whole genome shotgun (WGS) entry which is preliminary data.</text>
</comment>